<keyword evidence="3" id="KW-1185">Reference proteome</keyword>
<evidence type="ECO:0000256" key="1">
    <source>
        <dbReference type="SAM" id="SignalP"/>
    </source>
</evidence>
<proteinExistence type="predicted"/>
<name>A0A1I1RS60_9GAMM</name>
<organism evidence="2 3">
    <name type="scientific">Pseudoalteromonas denitrificans DSM 6059</name>
    <dbReference type="NCBI Taxonomy" id="1123010"/>
    <lineage>
        <taxon>Bacteria</taxon>
        <taxon>Pseudomonadati</taxon>
        <taxon>Pseudomonadota</taxon>
        <taxon>Gammaproteobacteria</taxon>
        <taxon>Alteromonadales</taxon>
        <taxon>Pseudoalteromonadaceae</taxon>
        <taxon>Pseudoalteromonas</taxon>
    </lineage>
</organism>
<keyword evidence="1" id="KW-0732">Signal</keyword>
<protein>
    <submittedName>
        <fullName evidence="2">Uncharacterized protein</fullName>
    </submittedName>
</protein>
<gene>
    <name evidence="2" type="ORF">SAMN02745724_04327</name>
</gene>
<dbReference type="EMBL" id="FOLO01000052">
    <property type="protein sequence ID" value="SFD37209.1"/>
    <property type="molecule type" value="Genomic_DNA"/>
</dbReference>
<dbReference type="Proteomes" id="UP000198862">
    <property type="component" value="Unassembled WGS sequence"/>
</dbReference>
<sequence length="109" mass="12448">MKKILFLSIALLSHFNVSAKTTLEELNAKVEEQKVQYYWNYGIDLNEEQTSLLKVKLVAKDILENTSNLSIQDKVFDAVETFELYDPKQQTSLLIEVTACNGCGLYPQE</sequence>
<accession>A0A1I1RS60</accession>
<feature type="signal peptide" evidence="1">
    <location>
        <begin position="1"/>
        <end position="19"/>
    </location>
</feature>
<reference evidence="2 3" key="1">
    <citation type="submission" date="2016-10" db="EMBL/GenBank/DDBJ databases">
        <authorList>
            <person name="de Groot N.N."/>
        </authorList>
    </citation>
    <scope>NUCLEOTIDE SEQUENCE [LARGE SCALE GENOMIC DNA]</scope>
    <source>
        <strain evidence="2 3">DSM 6059</strain>
    </source>
</reference>
<dbReference type="RefSeq" id="WP_091989651.1">
    <property type="nucleotide sequence ID" value="NZ_FOLO01000052.1"/>
</dbReference>
<dbReference type="AlphaFoldDB" id="A0A1I1RS60"/>
<feature type="chain" id="PRO_5011452643" evidence="1">
    <location>
        <begin position="20"/>
        <end position="109"/>
    </location>
</feature>
<evidence type="ECO:0000313" key="3">
    <source>
        <dbReference type="Proteomes" id="UP000198862"/>
    </source>
</evidence>
<evidence type="ECO:0000313" key="2">
    <source>
        <dbReference type="EMBL" id="SFD37209.1"/>
    </source>
</evidence>